<evidence type="ECO:0000256" key="1">
    <source>
        <dbReference type="SAM" id="SignalP"/>
    </source>
</evidence>
<feature type="chain" id="PRO_5007864747" evidence="1">
    <location>
        <begin position="20"/>
        <end position="169"/>
    </location>
</feature>
<dbReference type="OrthoDB" id="3208773at2759"/>
<feature type="signal peptide" evidence="1">
    <location>
        <begin position="1"/>
        <end position="19"/>
    </location>
</feature>
<keyword evidence="3" id="KW-1185">Reference proteome</keyword>
<keyword evidence="1" id="KW-0732">Signal</keyword>
<dbReference type="Proteomes" id="UP000076727">
    <property type="component" value="Unassembled WGS sequence"/>
</dbReference>
<gene>
    <name evidence="2" type="ORF">DAEQUDRAFT_710749</name>
</gene>
<protein>
    <submittedName>
        <fullName evidence="2">Uncharacterized protein</fullName>
    </submittedName>
</protein>
<accession>A0A165Q9N7</accession>
<reference evidence="2 3" key="1">
    <citation type="journal article" date="2016" name="Mol. Biol. Evol.">
        <title>Comparative Genomics of Early-Diverging Mushroom-Forming Fungi Provides Insights into the Origins of Lignocellulose Decay Capabilities.</title>
        <authorList>
            <person name="Nagy L.G."/>
            <person name="Riley R."/>
            <person name="Tritt A."/>
            <person name="Adam C."/>
            <person name="Daum C."/>
            <person name="Floudas D."/>
            <person name="Sun H."/>
            <person name="Yadav J.S."/>
            <person name="Pangilinan J."/>
            <person name="Larsson K.H."/>
            <person name="Matsuura K."/>
            <person name="Barry K."/>
            <person name="Labutti K."/>
            <person name="Kuo R."/>
            <person name="Ohm R.A."/>
            <person name="Bhattacharya S.S."/>
            <person name="Shirouzu T."/>
            <person name="Yoshinaga Y."/>
            <person name="Martin F.M."/>
            <person name="Grigoriev I.V."/>
            <person name="Hibbett D.S."/>
        </authorList>
    </citation>
    <scope>NUCLEOTIDE SEQUENCE [LARGE SCALE GENOMIC DNA]</scope>
    <source>
        <strain evidence="2 3">L-15889</strain>
    </source>
</reference>
<evidence type="ECO:0000313" key="3">
    <source>
        <dbReference type="Proteomes" id="UP000076727"/>
    </source>
</evidence>
<sequence length="169" mass="17518">MLTQASLLALIAFAVAAIASPGPWWWPFPPFGHGRSVHQQVAFACYGGGGNCACPTDLTGDSHGVLINVYPGYQCAYTGGACTWHDTTGALQNTAQTNCPASAPCSTTSGCQCPIDNNGDTGVLINQFTGYQCAYVHGACTWDYNGTLQNAAQTNCPTIAKCAQLAGDS</sequence>
<organism evidence="2 3">
    <name type="scientific">Daedalea quercina L-15889</name>
    <dbReference type="NCBI Taxonomy" id="1314783"/>
    <lineage>
        <taxon>Eukaryota</taxon>
        <taxon>Fungi</taxon>
        <taxon>Dikarya</taxon>
        <taxon>Basidiomycota</taxon>
        <taxon>Agaricomycotina</taxon>
        <taxon>Agaricomycetes</taxon>
        <taxon>Polyporales</taxon>
        <taxon>Fomitopsis</taxon>
    </lineage>
</organism>
<evidence type="ECO:0000313" key="2">
    <source>
        <dbReference type="EMBL" id="KZT69184.1"/>
    </source>
</evidence>
<proteinExistence type="predicted"/>
<name>A0A165Q9N7_9APHY</name>
<dbReference type="AlphaFoldDB" id="A0A165Q9N7"/>
<dbReference type="EMBL" id="KV429060">
    <property type="protein sequence ID" value="KZT69184.1"/>
    <property type="molecule type" value="Genomic_DNA"/>
</dbReference>